<protein>
    <submittedName>
        <fullName evidence="2">Uncharacterized protein</fullName>
    </submittedName>
</protein>
<dbReference type="Proteomes" id="UP000199529">
    <property type="component" value="Unassembled WGS sequence"/>
</dbReference>
<sequence>MRRAALRRVNPPSPTPRAAPFLAHPHAIPVTAKRWLAPRYHQRDLHPNASRPRPFCAALFPALPDPSAIAPLPRTDRAALATAAPLLPRPPAGSPCPDQPAVGATAPINEWSPGMSTPATTPNSPDLGQYTLAAEMTFFIDQLNWPVSLDTRHQRLVARTGCVLDAIRMREHLAEPTAHELAVSLMSGPVCRDETGWWTFITAPRRGRPITLPDDLLHSRAVYALPRGREVVVPPVAATTRWWCQPQPGRSLPPWSAVVAVARSALSRRG</sequence>
<name>A0A1H3G5M4_9PSEU</name>
<evidence type="ECO:0000256" key="1">
    <source>
        <dbReference type="SAM" id="MobiDB-lite"/>
    </source>
</evidence>
<evidence type="ECO:0000313" key="2">
    <source>
        <dbReference type="EMBL" id="SDX98360.1"/>
    </source>
</evidence>
<dbReference type="EMBL" id="FNOK01000018">
    <property type="protein sequence ID" value="SDX98360.1"/>
    <property type="molecule type" value="Genomic_DNA"/>
</dbReference>
<dbReference type="AlphaFoldDB" id="A0A1H3G5M4"/>
<gene>
    <name evidence="2" type="ORF">SAMN05216215_101850</name>
</gene>
<dbReference type="STRING" id="418495.SAMN05216215_101850"/>
<proteinExistence type="predicted"/>
<keyword evidence="3" id="KW-1185">Reference proteome</keyword>
<accession>A0A1H3G5M4</accession>
<evidence type="ECO:0000313" key="3">
    <source>
        <dbReference type="Proteomes" id="UP000199529"/>
    </source>
</evidence>
<organism evidence="2 3">
    <name type="scientific">Saccharopolyspora shandongensis</name>
    <dbReference type="NCBI Taxonomy" id="418495"/>
    <lineage>
        <taxon>Bacteria</taxon>
        <taxon>Bacillati</taxon>
        <taxon>Actinomycetota</taxon>
        <taxon>Actinomycetes</taxon>
        <taxon>Pseudonocardiales</taxon>
        <taxon>Pseudonocardiaceae</taxon>
        <taxon>Saccharopolyspora</taxon>
    </lineage>
</organism>
<reference evidence="3" key="1">
    <citation type="submission" date="2016-10" db="EMBL/GenBank/DDBJ databases">
        <authorList>
            <person name="Varghese N."/>
            <person name="Submissions S."/>
        </authorList>
    </citation>
    <scope>NUCLEOTIDE SEQUENCE [LARGE SCALE GENOMIC DNA]</scope>
    <source>
        <strain evidence="3">CGMCC 4.3530</strain>
    </source>
</reference>
<feature type="region of interest" description="Disordered" evidence="1">
    <location>
        <begin position="1"/>
        <end position="21"/>
    </location>
</feature>